<dbReference type="Proteomes" id="UP000642829">
    <property type="component" value="Unassembled WGS sequence"/>
</dbReference>
<evidence type="ECO:0000313" key="3">
    <source>
        <dbReference type="EMBL" id="GHC01452.1"/>
    </source>
</evidence>
<organism evidence="3 4">
    <name type="scientific">Cerasicoccus arenae</name>
    <dbReference type="NCBI Taxonomy" id="424488"/>
    <lineage>
        <taxon>Bacteria</taxon>
        <taxon>Pseudomonadati</taxon>
        <taxon>Verrucomicrobiota</taxon>
        <taxon>Opitutia</taxon>
        <taxon>Puniceicoccales</taxon>
        <taxon>Cerasicoccaceae</taxon>
        <taxon>Cerasicoccus</taxon>
    </lineage>
</organism>
<gene>
    <name evidence="3" type="ORF">GCM10007047_17410</name>
</gene>
<feature type="compositionally biased region" description="Basic and acidic residues" evidence="1">
    <location>
        <begin position="16"/>
        <end position="30"/>
    </location>
</feature>
<protein>
    <recommendedName>
        <fullName evidence="2">DUF58 domain-containing protein</fullName>
    </recommendedName>
</protein>
<accession>A0A8J3DC41</accession>
<feature type="compositionally biased region" description="Basic residues" evidence="1">
    <location>
        <begin position="1"/>
        <end position="12"/>
    </location>
</feature>
<evidence type="ECO:0000313" key="4">
    <source>
        <dbReference type="Proteomes" id="UP000642829"/>
    </source>
</evidence>
<evidence type="ECO:0000259" key="2">
    <source>
        <dbReference type="Pfam" id="PF01882"/>
    </source>
</evidence>
<dbReference type="SUPFAM" id="SSF53300">
    <property type="entry name" value="vWA-like"/>
    <property type="match status" value="1"/>
</dbReference>
<dbReference type="InterPro" id="IPR002881">
    <property type="entry name" value="DUF58"/>
</dbReference>
<comment type="caution">
    <text evidence="3">The sequence shown here is derived from an EMBL/GenBank/DDBJ whole genome shotgun (WGS) entry which is preliminary data.</text>
</comment>
<evidence type="ECO:0000256" key="1">
    <source>
        <dbReference type="SAM" id="MobiDB-lite"/>
    </source>
</evidence>
<keyword evidence="4" id="KW-1185">Reference proteome</keyword>
<proteinExistence type="predicted"/>
<dbReference type="InterPro" id="IPR036465">
    <property type="entry name" value="vWFA_dom_sf"/>
</dbReference>
<feature type="domain" description="DUF58" evidence="2">
    <location>
        <begin position="72"/>
        <end position="279"/>
    </location>
</feature>
<dbReference type="PANTHER" id="PTHR33608">
    <property type="entry name" value="BLL2464 PROTEIN"/>
    <property type="match status" value="1"/>
</dbReference>
<reference evidence="3" key="2">
    <citation type="submission" date="2020-09" db="EMBL/GenBank/DDBJ databases">
        <authorList>
            <person name="Sun Q."/>
            <person name="Kim S."/>
        </authorList>
    </citation>
    <scope>NUCLEOTIDE SEQUENCE</scope>
    <source>
        <strain evidence="3">KCTC 12870</strain>
    </source>
</reference>
<feature type="region of interest" description="Disordered" evidence="1">
    <location>
        <begin position="1"/>
        <end position="31"/>
    </location>
</feature>
<reference evidence="3" key="1">
    <citation type="journal article" date="2014" name="Int. J. Syst. Evol. Microbiol.">
        <title>Complete genome sequence of Corynebacterium casei LMG S-19264T (=DSM 44701T), isolated from a smear-ripened cheese.</title>
        <authorList>
            <consortium name="US DOE Joint Genome Institute (JGI-PGF)"/>
            <person name="Walter F."/>
            <person name="Albersmeier A."/>
            <person name="Kalinowski J."/>
            <person name="Ruckert C."/>
        </authorList>
    </citation>
    <scope>NUCLEOTIDE SEQUENCE</scope>
    <source>
        <strain evidence="3">KCTC 12870</strain>
    </source>
</reference>
<name>A0A8J3DC41_9BACT</name>
<dbReference type="EMBL" id="BMXG01000009">
    <property type="protein sequence ID" value="GHC01452.1"/>
    <property type="molecule type" value="Genomic_DNA"/>
</dbReference>
<dbReference type="Gene3D" id="3.40.50.410">
    <property type="entry name" value="von Willebrand factor, type A domain"/>
    <property type="match status" value="1"/>
</dbReference>
<dbReference type="PANTHER" id="PTHR33608:SF7">
    <property type="entry name" value="DUF58 DOMAIN-CONTAINING PROTEIN"/>
    <property type="match status" value="1"/>
</dbReference>
<sequence>MAFSKRKRKRSPIRLSEPKRSNADTPEGKLLEPSTLTKAEALGLHARKVVEGAMAGRYKSPFTGFAIEFHQHREYVAGDDMRHMDWKVFGRTERYLIKQYEQETNFDGCVLLDGSKSMQYGSGETSKLDYGRIIAAVFSYLIVHERNSLTMSIFDTESRSMYPKTSNPRAMTNICKMLMDFEPAEQTKIGDVLHSFANQLKAAGITFVISDLFDDPEVILDGLRHLAFRKHEVVVFHVMDPYEIDFPFDGTVEFEGLEVAEKLTLQPHAIRKSYQEEVQKFLRQIRNGCEQFDINYILCNTAEPVGEVLNRYLATRLRVTGRY</sequence>
<dbReference type="AlphaFoldDB" id="A0A8J3DC41"/>
<dbReference type="Pfam" id="PF01882">
    <property type="entry name" value="DUF58"/>
    <property type="match status" value="1"/>
</dbReference>